<organism evidence="3 4">
    <name type="scientific">Evansella caseinilytica</name>
    <dbReference type="NCBI Taxonomy" id="1503961"/>
    <lineage>
        <taxon>Bacteria</taxon>
        <taxon>Bacillati</taxon>
        <taxon>Bacillota</taxon>
        <taxon>Bacilli</taxon>
        <taxon>Bacillales</taxon>
        <taxon>Bacillaceae</taxon>
        <taxon>Evansella</taxon>
    </lineage>
</organism>
<sequence length="442" mass="48579">MDKWFYKPWFIKVFSLFLSIMLFLIVNIDNTKNQPVGIPGITNGSKVLEDVSLTVYYDEDNYVLTEAPETVQVTLRGPQNILTLLQVRPQYELYIDLRGKEAGVHYEKVQYRDFPSELSVSPTPSTVRVTLQEKQTATFPVEVELLNKGEIQEGYTIGTPSVNPSTVDITAAQGVIEQISNVRAVVDVSGKDATFEETTAVIVLDQSGNQLDINPNPPAVDVTVPITSPNKEVPVRIEREGSLPEGIAIDSITTDPAEVTIYGPVDVINDISFIDGIKVDLSDISENTSLEVDIPLPEGVEQVSPGKVTVNIEVTKEETREFSNIPIDVTGLEKGRKVVFENPEDGVVDIVVMGSPGALERMERGDIQLIIDVEGLEPGKHTVPIQFNGPQNVRLNQRTINVRINIVEAEEADDKPSSDPDPDTDADPEDENTEDEPDGDTS</sequence>
<dbReference type="OrthoDB" id="2960905at2"/>
<feature type="transmembrane region" description="Helical" evidence="2">
    <location>
        <begin position="9"/>
        <end position="28"/>
    </location>
</feature>
<dbReference type="InterPro" id="IPR012505">
    <property type="entry name" value="YbbR"/>
</dbReference>
<evidence type="ECO:0000313" key="4">
    <source>
        <dbReference type="Proteomes" id="UP000198935"/>
    </source>
</evidence>
<dbReference type="STRING" id="1503961.SAMN05421736_11134"/>
<dbReference type="Proteomes" id="UP000198935">
    <property type="component" value="Unassembled WGS sequence"/>
</dbReference>
<accession>A0A1H3SI48</accession>
<dbReference type="Gene3D" id="2.170.120.40">
    <property type="entry name" value="YbbR-like domain"/>
    <property type="match status" value="2"/>
</dbReference>
<dbReference type="EMBL" id="FNPI01000011">
    <property type="protein sequence ID" value="SDZ37696.1"/>
    <property type="molecule type" value="Genomic_DNA"/>
</dbReference>
<feature type="compositionally biased region" description="Acidic residues" evidence="1">
    <location>
        <begin position="420"/>
        <end position="442"/>
    </location>
</feature>
<keyword evidence="4" id="KW-1185">Reference proteome</keyword>
<dbReference type="InterPro" id="IPR053154">
    <property type="entry name" value="c-di-AMP_regulator"/>
</dbReference>
<reference evidence="4" key="1">
    <citation type="submission" date="2016-10" db="EMBL/GenBank/DDBJ databases">
        <authorList>
            <person name="Varghese N."/>
            <person name="Submissions S."/>
        </authorList>
    </citation>
    <scope>NUCLEOTIDE SEQUENCE [LARGE SCALE GENOMIC DNA]</scope>
    <source>
        <strain evidence="4">SP</strain>
    </source>
</reference>
<evidence type="ECO:0000313" key="3">
    <source>
        <dbReference type="EMBL" id="SDZ37696.1"/>
    </source>
</evidence>
<dbReference type="PANTHER" id="PTHR37804">
    <property type="entry name" value="CDAA REGULATORY PROTEIN CDAR"/>
    <property type="match status" value="1"/>
</dbReference>
<evidence type="ECO:0000256" key="2">
    <source>
        <dbReference type="SAM" id="Phobius"/>
    </source>
</evidence>
<protein>
    <submittedName>
        <fullName evidence="3">YbbR domain-containing protein</fullName>
    </submittedName>
</protein>
<evidence type="ECO:0000256" key="1">
    <source>
        <dbReference type="SAM" id="MobiDB-lite"/>
    </source>
</evidence>
<dbReference type="AlphaFoldDB" id="A0A1H3SI48"/>
<gene>
    <name evidence="3" type="ORF">SAMN05421736_11134</name>
</gene>
<feature type="region of interest" description="Disordered" evidence="1">
    <location>
        <begin position="407"/>
        <end position="442"/>
    </location>
</feature>
<keyword evidence="2" id="KW-1133">Transmembrane helix</keyword>
<proteinExistence type="predicted"/>
<dbReference type="Gene3D" id="2.170.120.30">
    <property type="match status" value="2"/>
</dbReference>
<keyword evidence="2" id="KW-0472">Membrane</keyword>
<keyword evidence="2" id="KW-0812">Transmembrane</keyword>
<dbReference type="Pfam" id="PF07949">
    <property type="entry name" value="YbbR"/>
    <property type="match status" value="3"/>
</dbReference>
<name>A0A1H3SI48_9BACI</name>
<dbReference type="PANTHER" id="PTHR37804:SF1">
    <property type="entry name" value="CDAA REGULATORY PROTEIN CDAR"/>
    <property type="match status" value="1"/>
</dbReference>